<dbReference type="InterPro" id="IPR021344">
    <property type="entry name" value="DUF2970"/>
</dbReference>
<dbReference type="EMBL" id="PIQA01000011">
    <property type="protein sequence ID" value="RUO62719.1"/>
    <property type="molecule type" value="Genomic_DNA"/>
</dbReference>
<dbReference type="Pfam" id="PF11174">
    <property type="entry name" value="DUF2970"/>
    <property type="match status" value="1"/>
</dbReference>
<feature type="transmembrane region" description="Helical" evidence="1">
    <location>
        <begin position="45"/>
        <end position="69"/>
    </location>
</feature>
<dbReference type="Proteomes" id="UP000288361">
    <property type="component" value="Unassembled WGS sequence"/>
</dbReference>
<sequence>MSEQQENTQQKPGFISMIVSVLAAFLGVQTEKNRQRDFQHGNPKAYIIIGVILTILFVLGLVGVVNLVMASAA</sequence>
<feature type="transmembrane region" description="Helical" evidence="1">
    <location>
        <begin position="12"/>
        <end position="30"/>
    </location>
</feature>
<protein>
    <submittedName>
        <fullName evidence="2">DUF2970 domain-containing protein</fullName>
    </submittedName>
</protein>
<reference evidence="2 3" key="1">
    <citation type="journal article" date="2011" name="Front. Microbiol.">
        <title>Genomic signatures of strain selection and enhancement in Bacillus atrophaeus var. globigii, a historical biowarfare simulant.</title>
        <authorList>
            <person name="Gibbons H.S."/>
            <person name="Broomall S.M."/>
            <person name="McNew L.A."/>
            <person name="Daligault H."/>
            <person name="Chapman C."/>
            <person name="Bruce D."/>
            <person name="Karavis M."/>
            <person name="Krepps M."/>
            <person name="McGregor P.A."/>
            <person name="Hong C."/>
            <person name="Park K.H."/>
            <person name="Akmal A."/>
            <person name="Feldman A."/>
            <person name="Lin J.S."/>
            <person name="Chang W.E."/>
            <person name="Higgs B.W."/>
            <person name="Demirev P."/>
            <person name="Lindquist J."/>
            <person name="Liem A."/>
            <person name="Fochler E."/>
            <person name="Read T.D."/>
            <person name="Tapia R."/>
            <person name="Johnson S."/>
            <person name="Bishop-Lilly K.A."/>
            <person name="Detter C."/>
            <person name="Han C."/>
            <person name="Sozhamannan S."/>
            <person name="Rosenzweig C.N."/>
            <person name="Skowronski E.W."/>
        </authorList>
    </citation>
    <scope>NUCLEOTIDE SEQUENCE [LARGE SCALE GENOMIC DNA]</scope>
    <source>
        <strain evidence="2 3">TPS4-2</strain>
    </source>
</reference>
<name>A0A432YNZ7_9GAMM</name>
<keyword evidence="1" id="KW-0812">Transmembrane</keyword>
<evidence type="ECO:0000313" key="3">
    <source>
        <dbReference type="Proteomes" id="UP000288361"/>
    </source>
</evidence>
<proteinExistence type="predicted"/>
<accession>A0A432YNZ7</accession>
<keyword evidence="1" id="KW-1133">Transmembrane helix</keyword>
<gene>
    <name evidence="2" type="ORF">CWI73_09610</name>
</gene>
<dbReference type="AlphaFoldDB" id="A0A432YNZ7"/>
<keyword evidence="1" id="KW-0472">Membrane</keyword>
<evidence type="ECO:0000256" key="1">
    <source>
        <dbReference type="SAM" id="Phobius"/>
    </source>
</evidence>
<organism evidence="2 3">
    <name type="scientific">Idiomarina piscisalsi</name>
    <dbReference type="NCBI Taxonomy" id="1096243"/>
    <lineage>
        <taxon>Bacteria</taxon>
        <taxon>Pseudomonadati</taxon>
        <taxon>Pseudomonadota</taxon>
        <taxon>Gammaproteobacteria</taxon>
        <taxon>Alteromonadales</taxon>
        <taxon>Idiomarinaceae</taxon>
        <taxon>Idiomarina</taxon>
    </lineage>
</organism>
<comment type="caution">
    <text evidence="2">The sequence shown here is derived from an EMBL/GenBank/DDBJ whole genome shotgun (WGS) entry which is preliminary data.</text>
</comment>
<evidence type="ECO:0000313" key="2">
    <source>
        <dbReference type="EMBL" id="RUO62719.1"/>
    </source>
</evidence>
<dbReference type="RefSeq" id="WP_058578430.1">
    <property type="nucleotide sequence ID" value="NZ_JBHUMT010000004.1"/>
</dbReference>